<dbReference type="EC" id="5.2.1.8" evidence="3"/>
<evidence type="ECO:0000256" key="7">
    <source>
        <dbReference type="SAM" id="MobiDB-lite"/>
    </source>
</evidence>
<evidence type="ECO:0000256" key="1">
    <source>
        <dbReference type="ARBA" id="ARBA00000971"/>
    </source>
</evidence>
<proteinExistence type="inferred from homology"/>
<sequence length="287" mass="31160">MTIHTSHENQSNTSEGCGSGSCGCQSVDAAAIAIASINGIALQAPGESVDHETLRERAYSELLRQEAVRLGHLPPHTGLMAPTLLAEQQDIVDRMLETEVVSPQPTQEEAKRYYEAHQAQFTVGQERLVRHILFAVTPGVNVQALAQRAEAALLELSHKDVAPERFAQLAGELSNCPTGAQGGALGWLTPNDCAPEFAKELFYLQESSQGTGLRPRLVHTRFGFHLVDVLDVNLGHLPDFETLKAQIASRLQWQSRATALGQYMRRLVGLAHVTGIELDGDASSLVQ</sequence>
<dbReference type="Proteomes" id="UP000251341">
    <property type="component" value="Unassembled WGS sequence"/>
</dbReference>
<dbReference type="Pfam" id="PF00639">
    <property type="entry name" value="Rotamase"/>
    <property type="match status" value="1"/>
</dbReference>
<evidence type="ECO:0000259" key="8">
    <source>
        <dbReference type="PROSITE" id="PS50198"/>
    </source>
</evidence>
<evidence type="ECO:0000313" key="10">
    <source>
        <dbReference type="Proteomes" id="UP000251341"/>
    </source>
</evidence>
<accession>A0A315ER29</accession>
<dbReference type="PROSITE" id="PS01096">
    <property type="entry name" value="PPIC_PPIASE_1"/>
    <property type="match status" value="1"/>
</dbReference>
<evidence type="ECO:0000256" key="2">
    <source>
        <dbReference type="ARBA" id="ARBA00007656"/>
    </source>
</evidence>
<dbReference type="InterPro" id="IPR023058">
    <property type="entry name" value="PPIase_PpiC_CS"/>
</dbReference>
<keyword evidence="5 6" id="KW-0413">Isomerase</keyword>
<dbReference type="GO" id="GO:0003755">
    <property type="term" value="F:peptidyl-prolyl cis-trans isomerase activity"/>
    <property type="evidence" value="ECO:0007669"/>
    <property type="project" value="UniProtKB-KW"/>
</dbReference>
<evidence type="ECO:0000256" key="4">
    <source>
        <dbReference type="ARBA" id="ARBA00023110"/>
    </source>
</evidence>
<keyword evidence="10" id="KW-1185">Reference proteome</keyword>
<dbReference type="InterPro" id="IPR000297">
    <property type="entry name" value="PPIase_PpiC"/>
</dbReference>
<feature type="domain" description="PpiC" evidence="8">
    <location>
        <begin position="124"/>
        <end position="231"/>
    </location>
</feature>
<evidence type="ECO:0000256" key="3">
    <source>
        <dbReference type="ARBA" id="ARBA00013194"/>
    </source>
</evidence>
<protein>
    <recommendedName>
        <fullName evidence="3">peptidylprolyl isomerase</fullName>
        <ecNumber evidence="3">5.2.1.8</ecNumber>
    </recommendedName>
</protein>
<dbReference type="RefSeq" id="WP_108402605.1">
    <property type="nucleotide sequence ID" value="NZ_NESP01000001.1"/>
</dbReference>
<evidence type="ECO:0000256" key="5">
    <source>
        <dbReference type="ARBA" id="ARBA00023235"/>
    </source>
</evidence>
<name>A0A315ER29_9BURK</name>
<dbReference type="EMBL" id="NESP01000001">
    <property type="protein sequence ID" value="PUE60350.1"/>
    <property type="molecule type" value="Genomic_DNA"/>
</dbReference>
<dbReference type="Gene3D" id="3.10.50.40">
    <property type="match status" value="1"/>
</dbReference>
<gene>
    <name evidence="9" type="ORF">B9Z44_12680</name>
</gene>
<comment type="similarity">
    <text evidence="2">Belongs to the PpiC/parvulin rotamase family.</text>
</comment>
<dbReference type="InterPro" id="IPR050245">
    <property type="entry name" value="PrsA_foldase"/>
</dbReference>
<keyword evidence="4 6" id="KW-0697">Rotamase</keyword>
<comment type="catalytic activity">
    <reaction evidence="1">
        <text>[protein]-peptidylproline (omega=180) = [protein]-peptidylproline (omega=0)</text>
        <dbReference type="Rhea" id="RHEA:16237"/>
        <dbReference type="Rhea" id="RHEA-COMP:10747"/>
        <dbReference type="Rhea" id="RHEA-COMP:10748"/>
        <dbReference type="ChEBI" id="CHEBI:83833"/>
        <dbReference type="ChEBI" id="CHEBI:83834"/>
        <dbReference type="EC" id="5.2.1.8"/>
    </reaction>
</comment>
<evidence type="ECO:0000256" key="6">
    <source>
        <dbReference type="PROSITE-ProRule" id="PRU00278"/>
    </source>
</evidence>
<feature type="region of interest" description="Disordered" evidence="7">
    <location>
        <begin position="1"/>
        <end position="20"/>
    </location>
</feature>
<dbReference type="AlphaFoldDB" id="A0A315ER29"/>
<comment type="caution">
    <text evidence="9">The sequence shown here is derived from an EMBL/GenBank/DDBJ whole genome shotgun (WGS) entry which is preliminary data.</text>
</comment>
<evidence type="ECO:0000313" key="9">
    <source>
        <dbReference type="EMBL" id="PUE60350.1"/>
    </source>
</evidence>
<dbReference type="PANTHER" id="PTHR47245:SF2">
    <property type="entry name" value="PEPTIDYL-PROLYL CIS-TRANS ISOMERASE HP_0175-RELATED"/>
    <property type="match status" value="1"/>
</dbReference>
<dbReference type="InterPro" id="IPR046357">
    <property type="entry name" value="PPIase_dom_sf"/>
</dbReference>
<dbReference type="PROSITE" id="PS50198">
    <property type="entry name" value="PPIC_PPIASE_2"/>
    <property type="match status" value="1"/>
</dbReference>
<reference evidence="9 10" key="1">
    <citation type="submission" date="2017-04" db="EMBL/GenBank/DDBJ databases">
        <title>Unexpected and diverse lifestyles within the genus Limnohabitans.</title>
        <authorList>
            <person name="Kasalicky V."/>
            <person name="Mehrshad M."/>
            <person name="Andrei S.-A."/>
            <person name="Salcher M."/>
            <person name="Kratochvilova H."/>
            <person name="Simek K."/>
            <person name="Ghai R."/>
        </authorList>
    </citation>
    <scope>NUCLEOTIDE SEQUENCE [LARGE SCALE GENOMIC DNA]</scope>
    <source>
        <strain evidence="9 10">MWH-C5</strain>
    </source>
</reference>
<organism evidence="9 10">
    <name type="scientific">Limnohabitans curvus</name>
    <dbReference type="NCBI Taxonomy" id="323423"/>
    <lineage>
        <taxon>Bacteria</taxon>
        <taxon>Pseudomonadati</taxon>
        <taxon>Pseudomonadota</taxon>
        <taxon>Betaproteobacteria</taxon>
        <taxon>Burkholderiales</taxon>
        <taxon>Comamonadaceae</taxon>
        <taxon>Limnohabitans</taxon>
    </lineage>
</organism>
<dbReference type="PANTHER" id="PTHR47245">
    <property type="entry name" value="PEPTIDYLPROLYL ISOMERASE"/>
    <property type="match status" value="1"/>
</dbReference>
<dbReference type="SUPFAM" id="SSF54534">
    <property type="entry name" value="FKBP-like"/>
    <property type="match status" value="1"/>
</dbReference>